<dbReference type="InterPro" id="IPR000559">
    <property type="entry name" value="Formate_THF_ligase"/>
</dbReference>
<keyword evidence="3 6" id="KW-0436">Ligase</keyword>
<dbReference type="InterPro" id="IPR027417">
    <property type="entry name" value="P-loop_NTPase"/>
</dbReference>
<comment type="pathway">
    <text evidence="1 6">One-carbon metabolism; tetrahydrofolate interconversion.</text>
</comment>
<accession>A0ABT4FZ77</accession>
<dbReference type="Gene3D" id="3.30.1510.10">
    <property type="entry name" value="Domain 2, N(10)-formyltetrahydrofolate synthetase"/>
    <property type="match status" value="1"/>
</dbReference>
<evidence type="ECO:0000256" key="1">
    <source>
        <dbReference type="ARBA" id="ARBA00004777"/>
    </source>
</evidence>
<sequence>MRTIVDVAARIGVPAEQLELYGKYKAKLGQEVWEANAHRPDGKLILVSAMNPTPAGEGKTLTTIGLTQGLNRIGRQAVAALREPSLGPCMGMKGGATGSGRAQIVPAEDINLHFTGDIHAITSAHNLLAAMIDNHLYQGNALGIQPERIVWKRAVDMNDRALRHIVVGLGDGNGAVREDGFMITTASEIMAALCLSEDMDDLRTRLGRMVVAYTYEGEPVTASQLQAVEAMCVLLKDAIYPNLVQTVEGDPVLVHGGPFANIAHGCSSVRATRYALKLADYVVTEAGFGADLGAEKFMDIKCRQSGLAPSVVVLVATVRALKYNGGLAKDQLEQESPEALAAGFANLRRHVENMRSFGVPVVVAVNRFAADTEKELEAVQRMCSEIGTEAILSEAWAKGGEGAAALAEAVVRLADAQEEGRFRLLYEDELPIEEKIEAIVTRIYRGAEIAYSPAAKRALRELKRFDTAKLPVCMAKTPYSFSDRPGLLGAPEGFTLEVRDIRWSAGAGFIVVHTGQVLTMPGLPKHPAAERIRLDEEQGVVGLSGQ</sequence>
<comment type="similarity">
    <text evidence="6">Belongs to the formate--tetrahydrofolate ligase family.</text>
</comment>
<dbReference type="Pfam" id="PF01268">
    <property type="entry name" value="FTHFS"/>
    <property type="match status" value="1"/>
</dbReference>
<name>A0ABT4FZ77_PANTH</name>
<dbReference type="HAMAP" id="MF_01543">
    <property type="entry name" value="FTHFS"/>
    <property type="match status" value="1"/>
</dbReference>
<gene>
    <name evidence="6" type="primary">fhs</name>
    <name evidence="7" type="ORF">M5W83_13650</name>
</gene>
<evidence type="ECO:0000256" key="2">
    <source>
        <dbReference type="ARBA" id="ARBA00022563"/>
    </source>
</evidence>
<evidence type="ECO:0000256" key="4">
    <source>
        <dbReference type="ARBA" id="ARBA00022741"/>
    </source>
</evidence>
<dbReference type="Proteomes" id="UP001209276">
    <property type="component" value="Unassembled WGS sequence"/>
</dbReference>
<dbReference type="NCBIfam" id="NF010030">
    <property type="entry name" value="PRK13505.1"/>
    <property type="match status" value="1"/>
</dbReference>
<dbReference type="SUPFAM" id="SSF52540">
    <property type="entry name" value="P-loop containing nucleoside triphosphate hydrolases"/>
    <property type="match status" value="1"/>
</dbReference>
<dbReference type="Gene3D" id="3.40.50.300">
    <property type="entry name" value="P-loop containing nucleotide triphosphate hydrolases"/>
    <property type="match status" value="1"/>
</dbReference>
<dbReference type="PROSITE" id="PS00721">
    <property type="entry name" value="FTHFS_1"/>
    <property type="match status" value="1"/>
</dbReference>
<dbReference type="EC" id="6.3.4.3" evidence="6"/>
<dbReference type="GO" id="GO:0004329">
    <property type="term" value="F:formate-tetrahydrofolate ligase activity"/>
    <property type="evidence" value="ECO:0007669"/>
    <property type="project" value="UniProtKB-EC"/>
</dbReference>
<evidence type="ECO:0000256" key="3">
    <source>
        <dbReference type="ARBA" id="ARBA00022598"/>
    </source>
</evidence>
<reference evidence="7 8" key="1">
    <citation type="submission" date="2022-05" db="EMBL/GenBank/DDBJ databases">
        <title>Genome Sequencing of Bee-Associated Microbes.</title>
        <authorList>
            <person name="Dunlap C."/>
        </authorList>
    </citation>
    <scope>NUCLEOTIDE SEQUENCE [LARGE SCALE GENOMIC DNA]</scope>
    <source>
        <strain evidence="7 8">NRRL B-14613</strain>
    </source>
</reference>
<keyword evidence="2 6" id="KW-0554">One-carbon metabolism</keyword>
<dbReference type="CDD" id="cd00477">
    <property type="entry name" value="FTHFS"/>
    <property type="match status" value="1"/>
</dbReference>
<keyword evidence="5 6" id="KW-0067">ATP-binding</keyword>
<evidence type="ECO:0000256" key="6">
    <source>
        <dbReference type="HAMAP-Rule" id="MF_01543"/>
    </source>
</evidence>
<evidence type="ECO:0000256" key="5">
    <source>
        <dbReference type="ARBA" id="ARBA00022840"/>
    </source>
</evidence>
<comment type="catalytic activity">
    <reaction evidence="6">
        <text>(6S)-5,6,7,8-tetrahydrofolate + formate + ATP = (6R)-10-formyltetrahydrofolate + ADP + phosphate</text>
        <dbReference type="Rhea" id="RHEA:20221"/>
        <dbReference type="ChEBI" id="CHEBI:15740"/>
        <dbReference type="ChEBI" id="CHEBI:30616"/>
        <dbReference type="ChEBI" id="CHEBI:43474"/>
        <dbReference type="ChEBI" id="CHEBI:57453"/>
        <dbReference type="ChEBI" id="CHEBI:195366"/>
        <dbReference type="ChEBI" id="CHEBI:456216"/>
        <dbReference type="EC" id="6.3.4.3"/>
    </reaction>
</comment>
<keyword evidence="4 6" id="KW-0547">Nucleotide-binding</keyword>
<evidence type="ECO:0000313" key="8">
    <source>
        <dbReference type="Proteomes" id="UP001209276"/>
    </source>
</evidence>
<dbReference type="Gene3D" id="3.10.410.10">
    <property type="entry name" value="Formyltetrahydrofolate synthetase, domain 3"/>
    <property type="match status" value="1"/>
</dbReference>
<dbReference type="GeneID" id="76997994"/>
<comment type="caution">
    <text evidence="7">The sequence shown here is derived from an EMBL/GenBank/DDBJ whole genome shotgun (WGS) entry which is preliminary data.</text>
</comment>
<dbReference type="PROSITE" id="PS00722">
    <property type="entry name" value="FTHFS_2"/>
    <property type="match status" value="1"/>
</dbReference>
<proteinExistence type="inferred from homology"/>
<dbReference type="RefSeq" id="WP_174818159.1">
    <property type="nucleotide sequence ID" value="NZ_CABMNB010000039.1"/>
</dbReference>
<dbReference type="InterPro" id="IPR020628">
    <property type="entry name" value="Formate_THF_ligase_CS"/>
</dbReference>
<protein>
    <recommendedName>
        <fullName evidence="6">Formate--tetrahydrofolate ligase</fullName>
        <ecNumber evidence="6">6.3.4.3</ecNumber>
    </recommendedName>
    <alternativeName>
        <fullName evidence="6">Formyltetrahydrofolate synthetase</fullName>
        <shortName evidence="6">FHS</shortName>
        <shortName evidence="6">FTHFS</shortName>
    </alternativeName>
</protein>
<dbReference type="EMBL" id="JAMDMM010000024">
    <property type="protein sequence ID" value="MCY9608188.1"/>
    <property type="molecule type" value="Genomic_DNA"/>
</dbReference>
<organism evidence="7 8">
    <name type="scientific">Paenibacillus thiaminolyticus</name>
    <name type="common">Bacillus thiaminolyticus</name>
    <dbReference type="NCBI Taxonomy" id="49283"/>
    <lineage>
        <taxon>Bacteria</taxon>
        <taxon>Bacillati</taxon>
        <taxon>Bacillota</taxon>
        <taxon>Bacilli</taxon>
        <taxon>Bacillales</taxon>
        <taxon>Paenibacillaceae</taxon>
        <taxon>Paenibacillus</taxon>
    </lineage>
</organism>
<evidence type="ECO:0000313" key="7">
    <source>
        <dbReference type="EMBL" id="MCY9608188.1"/>
    </source>
</evidence>
<feature type="binding site" evidence="6">
    <location>
        <begin position="53"/>
        <end position="60"/>
    </location>
    <ligand>
        <name>ATP</name>
        <dbReference type="ChEBI" id="CHEBI:30616"/>
    </ligand>
</feature>
<keyword evidence="8" id="KW-1185">Reference proteome</keyword>